<dbReference type="STRING" id="3914.A0A0L9U630"/>
<evidence type="ECO:0000313" key="2">
    <source>
        <dbReference type="EMBL" id="KOM38240.1"/>
    </source>
</evidence>
<sequence>MTPSSNRIRFVDDDMQDNAFFERGCCFNFSCFGESSRTTSSQRKIVREKVQWWRKIREWSKHVASSKWKNLVRRLNNKNRAIGYRKQGSFRYDARSYARNFDEGTKEKREEHYAYDFSSRYASVPSSAKSSMDLGKYGPSFV</sequence>
<dbReference type="Gramene" id="KOM38240">
    <property type="protein sequence ID" value="KOM38240"/>
    <property type="gene ID" value="LR48_Vigan03g162200"/>
</dbReference>
<reference evidence="3" key="1">
    <citation type="journal article" date="2015" name="Proc. Natl. Acad. Sci. U.S.A.">
        <title>Genome sequencing of adzuki bean (Vigna angularis) provides insight into high starch and low fat accumulation and domestication.</title>
        <authorList>
            <person name="Yang K."/>
            <person name="Tian Z."/>
            <person name="Chen C."/>
            <person name="Luo L."/>
            <person name="Zhao B."/>
            <person name="Wang Z."/>
            <person name="Yu L."/>
            <person name="Li Y."/>
            <person name="Sun Y."/>
            <person name="Li W."/>
            <person name="Chen Y."/>
            <person name="Li Y."/>
            <person name="Zhang Y."/>
            <person name="Ai D."/>
            <person name="Zhao J."/>
            <person name="Shang C."/>
            <person name="Ma Y."/>
            <person name="Wu B."/>
            <person name="Wang M."/>
            <person name="Gao L."/>
            <person name="Sun D."/>
            <person name="Zhang P."/>
            <person name="Guo F."/>
            <person name="Wang W."/>
            <person name="Li Y."/>
            <person name="Wang J."/>
            <person name="Varshney R.K."/>
            <person name="Wang J."/>
            <person name="Ling H.Q."/>
            <person name="Wan P."/>
        </authorList>
    </citation>
    <scope>NUCLEOTIDE SEQUENCE</scope>
    <source>
        <strain evidence="3">cv. Jingnong 6</strain>
    </source>
</reference>
<name>A0A0L9U630_PHAAN</name>
<evidence type="ECO:0000313" key="3">
    <source>
        <dbReference type="Proteomes" id="UP000053144"/>
    </source>
</evidence>
<protein>
    <submittedName>
        <fullName evidence="2">Uncharacterized protein</fullName>
    </submittedName>
</protein>
<reference evidence="1 4" key="3">
    <citation type="submission" date="2020-05" db="EMBL/GenBank/DDBJ databases">
        <title>Vigna angularis (adzuki bean) Var. LongXiaoDou No. 4 denovo assembly.</title>
        <authorList>
            <person name="Xiang H."/>
        </authorList>
    </citation>
    <scope>NUCLEOTIDE SEQUENCE [LARGE SCALE GENOMIC DNA]</scope>
    <source>
        <tissue evidence="1">Leaf</tissue>
    </source>
</reference>
<dbReference type="AlphaFoldDB" id="A0A0L9U630"/>
<accession>A0A0L9U630</accession>
<gene>
    <name evidence="1" type="ORF">HKW66_Vig0043640</name>
    <name evidence="2" type="ORF">LR48_Vigan03g162200</name>
</gene>
<dbReference type="Proteomes" id="UP000743370">
    <property type="component" value="Unassembled WGS sequence"/>
</dbReference>
<dbReference type="PANTHER" id="PTHR47076">
    <property type="entry name" value="NHL DOMAIN PROTEIN"/>
    <property type="match status" value="1"/>
</dbReference>
<proteinExistence type="predicted"/>
<reference evidence="2" key="2">
    <citation type="submission" date="2015-02" db="EMBL/GenBank/DDBJ databases">
        <authorList>
            <person name="Chooi Y.-H."/>
        </authorList>
    </citation>
    <scope>NUCLEOTIDE SEQUENCE</scope>
    <source>
        <tissue evidence="2">Seedling</tissue>
    </source>
</reference>
<dbReference type="OMA" id="IREWSKH"/>
<evidence type="ECO:0000313" key="1">
    <source>
        <dbReference type="EMBL" id="KAG2405109.1"/>
    </source>
</evidence>
<evidence type="ECO:0000313" key="4">
    <source>
        <dbReference type="Proteomes" id="UP000743370"/>
    </source>
</evidence>
<organism evidence="2 3">
    <name type="scientific">Phaseolus angularis</name>
    <name type="common">Azuki bean</name>
    <name type="synonym">Vigna angularis</name>
    <dbReference type="NCBI Taxonomy" id="3914"/>
    <lineage>
        <taxon>Eukaryota</taxon>
        <taxon>Viridiplantae</taxon>
        <taxon>Streptophyta</taxon>
        <taxon>Embryophyta</taxon>
        <taxon>Tracheophyta</taxon>
        <taxon>Spermatophyta</taxon>
        <taxon>Magnoliopsida</taxon>
        <taxon>eudicotyledons</taxon>
        <taxon>Gunneridae</taxon>
        <taxon>Pentapetalae</taxon>
        <taxon>rosids</taxon>
        <taxon>fabids</taxon>
        <taxon>Fabales</taxon>
        <taxon>Fabaceae</taxon>
        <taxon>Papilionoideae</taxon>
        <taxon>50 kb inversion clade</taxon>
        <taxon>NPAAA clade</taxon>
        <taxon>indigoferoid/millettioid clade</taxon>
        <taxon>Phaseoleae</taxon>
        <taxon>Vigna</taxon>
    </lineage>
</organism>
<dbReference type="EMBL" id="JABFOF010000002">
    <property type="protein sequence ID" value="KAG2405109.1"/>
    <property type="molecule type" value="Genomic_DNA"/>
</dbReference>
<dbReference type="PANTHER" id="PTHR47076:SF1">
    <property type="entry name" value="NHL DOMAIN PROTEIN"/>
    <property type="match status" value="1"/>
</dbReference>
<dbReference type="EMBL" id="CM003373">
    <property type="protein sequence ID" value="KOM38240.1"/>
    <property type="molecule type" value="Genomic_DNA"/>
</dbReference>
<dbReference type="Proteomes" id="UP000053144">
    <property type="component" value="Chromosome 3"/>
</dbReference>